<sequence length="205" mass="23094">MSQIPAPQTLSQKSNQEITEVLNTLFEPCETLTNYLIPKLFPTGQEQYTSYKQIIENSRLLLTQLQQEYTINIPSQPTPAQKSLKQTIDKIVSAHPRLGPPKPTPASQSPSESESLSTHSKSEQASLSTTDPKLAAQLIHLNELYESTFPGLRFVVFVNGRSREEIMKIMNIRIQRNDLKLEIQEAFDAMCDIALDRARKLGAKL</sequence>
<dbReference type="InterPro" id="IPR018020">
    <property type="entry name" value="OHCU_decarboxylase"/>
</dbReference>
<dbReference type="Proteomes" id="UP001165063">
    <property type="component" value="Unassembled WGS sequence"/>
</dbReference>
<evidence type="ECO:0000313" key="5">
    <source>
        <dbReference type="Proteomes" id="UP001165063"/>
    </source>
</evidence>
<dbReference type="PANTHER" id="PTHR37987">
    <property type="entry name" value="CHROMOSOME 9, WHOLE GENOME SHOTGUN SEQUENCE"/>
    <property type="match status" value="1"/>
</dbReference>
<evidence type="ECO:0000313" key="4">
    <source>
        <dbReference type="EMBL" id="GMG23251.1"/>
    </source>
</evidence>
<feature type="compositionally biased region" description="Low complexity" evidence="2">
    <location>
        <begin position="107"/>
        <end position="119"/>
    </location>
</feature>
<feature type="region of interest" description="Disordered" evidence="2">
    <location>
        <begin position="94"/>
        <end position="129"/>
    </location>
</feature>
<dbReference type="AlphaFoldDB" id="A0A9W6YUC2"/>
<dbReference type="PANTHER" id="PTHR37987:SF1">
    <property type="entry name" value="OXO-4-HYDROXY-4-CARBOXY-5-UREIDOIMIDAZOLINE DECARBOXYLASE DOMAIN-CONTAINING PROTEIN"/>
    <property type="match status" value="1"/>
</dbReference>
<dbReference type="OrthoDB" id="5398391at2759"/>
<feature type="domain" description="Oxo-4-hydroxy-4-carboxy-5-ureidoimidazoline decarboxylase" evidence="3">
    <location>
        <begin position="13"/>
        <end position="199"/>
    </location>
</feature>
<organism evidence="4 5">
    <name type="scientific">Ambrosiozyma monospora</name>
    <name type="common">Yeast</name>
    <name type="synonym">Endomycopsis monosporus</name>
    <dbReference type="NCBI Taxonomy" id="43982"/>
    <lineage>
        <taxon>Eukaryota</taxon>
        <taxon>Fungi</taxon>
        <taxon>Dikarya</taxon>
        <taxon>Ascomycota</taxon>
        <taxon>Saccharomycotina</taxon>
        <taxon>Pichiomycetes</taxon>
        <taxon>Pichiales</taxon>
        <taxon>Pichiaceae</taxon>
        <taxon>Ambrosiozyma</taxon>
    </lineage>
</organism>
<comment type="caution">
    <text evidence="4">The sequence shown here is derived from an EMBL/GenBank/DDBJ whole genome shotgun (WGS) entry which is preliminary data.</text>
</comment>
<dbReference type="Pfam" id="PF09349">
    <property type="entry name" value="OHCU_decarbox"/>
    <property type="match status" value="1"/>
</dbReference>
<accession>A0A9W6YUC2</accession>
<evidence type="ECO:0000259" key="3">
    <source>
        <dbReference type="Pfam" id="PF09349"/>
    </source>
</evidence>
<protein>
    <submittedName>
        <fullName evidence="4">Unnamed protein product</fullName>
    </submittedName>
</protein>
<dbReference type="SUPFAM" id="SSF158694">
    <property type="entry name" value="UraD-Like"/>
    <property type="match status" value="1"/>
</dbReference>
<keyword evidence="1" id="KW-0659">Purine metabolism</keyword>
<dbReference type="InterPro" id="IPR036778">
    <property type="entry name" value="OHCU_decarboxylase_sf"/>
</dbReference>
<reference evidence="4" key="1">
    <citation type="submission" date="2023-04" db="EMBL/GenBank/DDBJ databases">
        <title>Ambrosiozyma monospora NBRC 1965.</title>
        <authorList>
            <person name="Ichikawa N."/>
            <person name="Sato H."/>
            <person name="Tonouchi N."/>
        </authorList>
    </citation>
    <scope>NUCLEOTIDE SEQUENCE</scope>
    <source>
        <strain evidence="4">NBRC 1965</strain>
    </source>
</reference>
<proteinExistence type="predicted"/>
<dbReference type="Gene3D" id="1.10.3330.10">
    <property type="entry name" value="Oxo-4-hydroxy-4-carboxy-5-ureidoimidazoline decarboxylase"/>
    <property type="match status" value="1"/>
</dbReference>
<keyword evidence="5" id="KW-1185">Reference proteome</keyword>
<dbReference type="EMBL" id="BSXU01001055">
    <property type="protein sequence ID" value="GMG23251.1"/>
    <property type="molecule type" value="Genomic_DNA"/>
</dbReference>
<evidence type="ECO:0000256" key="1">
    <source>
        <dbReference type="ARBA" id="ARBA00022631"/>
    </source>
</evidence>
<dbReference type="GO" id="GO:0006144">
    <property type="term" value="P:purine nucleobase metabolic process"/>
    <property type="evidence" value="ECO:0007669"/>
    <property type="project" value="UniProtKB-KW"/>
</dbReference>
<evidence type="ECO:0000256" key="2">
    <source>
        <dbReference type="SAM" id="MobiDB-lite"/>
    </source>
</evidence>
<name>A0A9W6YUC2_AMBMO</name>
<gene>
    <name evidence="4" type="ORF">Amon01_000275900</name>
</gene>